<reference evidence="8" key="1">
    <citation type="submission" date="2018-06" db="EMBL/GenBank/DDBJ databases">
        <authorList>
            <person name="Zhirakovskaya E."/>
        </authorList>
    </citation>
    <scope>NUCLEOTIDE SEQUENCE</scope>
</reference>
<dbReference type="PANTHER" id="PTHR32322">
    <property type="entry name" value="INNER MEMBRANE TRANSPORTER"/>
    <property type="match status" value="1"/>
</dbReference>
<gene>
    <name evidence="8" type="ORF">MNBD_IGNAVI01-900</name>
</gene>
<feature type="domain" description="EamA" evidence="7">
    <location>
        <begin position="9"/>
        <end position="141"/>
    </location>
</feature>
<evidence type="ECO:0000256" key="3">
    <source>
        <dbReference type="ARBA" id="ARBA00022692"/>
    </source>
</evidence>
<feature type="transmembrane region" description="Helical" evidence="6">
    <location>
        <begin position="36"/>
        <end position="56"/>
    </location>
</feature>
<protein>
    <submittedName>
        <fullName evidence="8">Permease of the drug/metabolite transporter (DMT) superfamily</fullName>
    </submittedName>
</protein>
<proteinExistence type="predicted"/>
<evidence type="ECO:0000256" key="2">
    <source>
        <dbReference type="ARBA" id="ARBA00022475"/>
    </source>
</evidence>
<dbReference type="SUPFAM" id="SSF103481">
    <property type="entry name" value="Multidrug resistance efflux transporter EmrE"/>
    <property type="match status" value="2"/>
</dbReference>
<feature type="domain" description="EamA" evidence="7">
    <location>
        <begin position="154"/>
        <end position="289"/>
    </location>
</feature>
<keyword evidence="3 6" id="KW-0812">Transmembrane</keyword>
<dbReference type="InterPro" id="IPR037185">
    <property type="entry name" value="EmrE-like"/>
</dbReference>
<dbReference type="InterPro" id="IPR000620">
    <property type="entry name" value="EamA_dom"/>
</dbReference>
<dbReference type="PANTHER" id="PTHR32322:SF18">
    <property type="entry name" value="S-ADENOSYLMETHIONINE_S-ADENOSYLHOMOCYSTEINE TRANSPORTER"/>
    <property type="match status" value="1"/>
</dbReference>
<dbReference type="EMBL" id="UOGD01000192">
    <property type="protein sequence ID" value="VAX21264.1"/>
    <property type="molecule type" value="Genomic_DNA"/>
</dbReference>
<dbReference type="Gene3D" id="1.10.3730.20">
    <property type="match status" value="1"/>
</dbReference>
<feature type="transmembrane region" description="Helical" evidence="6">
    <location>
        <begin position="9"/>
        <end position="30"/>
    </location>
</feature>
<feature type="transmembrane region" description="Helical" evidence="6">
    <location>
        <begin position="95"/>
        <end position="117"/>
    </location>
</feature>
<feature type="transmembrane region" description="Helical" evidence="6">
    <location>
        <begin position="185"/>
        <end position="204"/>
    </location>
</feature>
<evidence type="ECO:0000259" key="7">
    <source>
        <dbReference type="Pfam" id="PF00892"/>
    </source>
</evidence>
<feature type="transmembrane region" description="Helical" evidence="6">
    <location>
        <begin position="153"/>
        <end position="173"/>
    </location>
</feature>
<keyword evidence="5 6" id="KW-0472">Membrane</keyword>
<feature type="transmembrane region" description="Helical" evidence="6">
    <location>
        <begin position="216"/>
        <end position="238"/>
    </location>
</feature>
<feature type="transmembrane region" description="Helical" evidence="6">
    <location>
        <begin position="272"/>
        <end position="294"/>
    </location>
</feature>
<feature type="transmembrane region" description="Helical" evidence="6">
    <location>
        <begin position="124"/>
        <end position="141"/>
    </location>
</feature>
<dbReference type="InterPro" id="IPR050638">
    <property type="entry name" value="AA-Vitamin_Transporters"/>
</dbReference>
<evidence type="ECO:0000256" key="5">
    <source>
        <dbReference type="ARBA" id="ARBA00023136"/>
    </source>
</evidence>
<evidence type="ECO:0000256" key="1">
    <source>
        <dbReference type="ARBA" id="ARBA00004651"/>
    </source>
</evidence>
<sequence length="306" mass="34285">MSGEKTKIVIGYILISSIWGSTWVVIKIGLDTMPPMFAVGLRFFIASMVLWAIIKIKNIELLTDPHSFKLYLFMSVFSYILPFSLVYWAEQFIPSGLTSVLFAIFPFWVIIFSRVAFPNEKIGMYKFLGVLLGFIGIAVIFKDSLSFDFSSATLAILAVVASAIMQGGVAVVIKKHGGKINPVSINFIPLLITGVFLIPVSLIFEDTTRLRISYDALFSILYLSTVGTVVVFSIYYWLMKKINVVILSLSSFITPIIAIILGWFFLNEKLNVNHIIGSSLVLIGILFANFKGLLNYYKEVNRIRNV</sequence>
<feature type="transmembrane region" description="Helical" evidence="6">
    <location>
        <begin position="68"/>
        <end position="89"/>
    </location>
</feature>
<dbReference type="Pfam" id="PF00892">
    <property type="entry name" value="EamA"/>
    <property type="match status" value="2"/>
</dbReference>
<keyword evidence="2" id="KW-1003">Cell membrane</keyword>
<evidence type="ECO:0000256" key="6">
    <source>
        <dbReference type="SAM" id="Phobius"/>
    </source>
</evidence>
<keyword evidence="4 6" id="KW-1133">Transmembrane helix</keyword>
<evidence type="ECO:0000313" key="8">
    <source>
        <dbReference type="EMBL" id="VAX21264.1"/>
    </source>
</evidence>
<accession>A0A3B1CB76</accession>
<name>A0A3B1CB76_9ZZZZ</name>
<evidence type="ECO:0000256" key="4">
    <source>
        <dbReference type="ARBA" id="ARBA00022989"/>
    </source>
</evidence>
<dbReference type="AlphaFoldDB" id="A0A3B1CB76"/>
<organism evidence="8">
    <name type="scientific">hydrothermal vent metagenome</name>
    <dbReference type="NCBI Taxonomy" id="652676"/>
    <lineage>
        <taxon>unclassified sequences</taxon>
        <taxon>metagenomes</taxon>
        <taxon>ecological metagenomes</taxon>
    </lineage>
</organism>
<comment type="subcellular location">
    <subcellularLocation>
        <location evidence="1">Cell membrane</location>
        <topology evidence="1">Multi-pass membrane protein</topology>
    </subcellularLocation>
</comment>
<dbReference type="GO" id="GO:0005886">
    <property type="term" value="C:plasma membrane"/>
    <property type="evidence" value="ECO:0007669"/>
    <property type="project" value="UniProtKB-SubCell"/>
</dbReference>
<feature type="transmembrane region" description="Helical" evidence="6">
    <location>
        <begin position="245"/>
        <end position="266"/>
    </location>
</feature>